<name>A0ABS2TE39_9ACTO</name>
<dbReference type="Pfam" id="PF11255">
    <property type="entry name" value="DUF3054"/>
    <property type="match status" value="1"/>
</dbReference>
<organism evidence="2 3">
    <name type="scientific">Flaviflexus equikiangi</name>
    <dbReference type="NCBI Taxonomy" id="2758573"/>
    <lineage>
        <taxon>Bacteria</taxon>
        <taxon>Bacillati</taxon>
        <taxon>Actinomycetota</taxon>
        <taxon>Actinomycetes</taxon>
        <taxon>Actinomycetales</taxon>
        <taxon>Actinomycetaceae</taxon>
        <taxon>Flaviflexus</taxon>
    </lineage>
</organism>
<proteinExistence type="predicted"/>
<evidence type="ECO:0000256" key="1">
    <source>
        <dbReference type="SAM" id="Phobius"/>
    </source>
</evidence>
<dbReference type="RefSeq" id="WP_182170084.1">
    <property type="nucleotide sequence ID" value="NZ_CP059676.1"/>
</dbReference>
<feature type="transmembrane region" description="Helical" evidence="1">
    <location>
        <begin position="33"/>
        <end position="49"/>
    </location>
</feature>
<reference evidence="3" key="1">
    <citation type="submission" date="2021-02" db="EMBL/GenBank/DDBJ databases">
        <title>Leucobacter sp. CX169.</title>
        <authorList>
            <person name="Cheng Y."/>
        </authorList>
    </citation>
    <scope>NUCLEOTIDE SEQUENCE [LARGE SCALE GENOMIC DNA]</scope>
    <source>
        <strain evidence="3">JY899</strain>
    </source>
</reference>
<gene>
    <name evidence="2" type="ORF">JVW63_04185</name>
</gene>
<keyword evidence="1" id="KW-1133">Transmembrane helix</keyword>
<accession>A0ABS2TE39</accession>
<dbReference type="InterPro" id="IPR021414">
    <property type="entry name" value="DUF3054"/>
</dbReference>
<comment type="caution">
    <text evidence="2">The sequence shown here is derived from an EMBL/GenBank/DDBJ whole genome shotgun (WGS) entry which is preliminary data.</text>
</comment>
<keyword evidence="1" id="KW-0812">Transmembrane</keyword>
<protein>
    <submittedName>
        <fullName evidence="2">DUF3054 domain-containing protein</fullName>
    </submittedName>
</protein>
<evidence type="ECO:0000313" key="3">
    <source>
        <dbReference type="Proteomes" id="UP000705983"/>
    </source>
</evidence>
<feature type="transmembrane region" description="Helical" evidence="1">
    <location>
        <begin position="83"/>
        <end position="103"/>
    </location>
</feature>
<feature type="transmembrane region" description="Helical" evidence="1">
    <location>
        <begin position="56"/>
        <end position="77"/>
    </location>
</feature>
<sequence>MRAFILDLALTAVFVAIGMSSHGSSPADYPMTALPFIIALLAAWLVPAVRRAPSSLPSGAIVWVVTAGGGLGLRAVFGDGVSGAFPIVTAVVLAFFFFGWRLVSSRLHGRSHQTR</sequence>
<dbReference type="EMBL" id="JAFFJS010000002">
    <property type="protein sequence ID" value="MBM9432897.1"/>
    <property type="molecule type" value="Genomic_DNA"/>
</dbReference>
<keyword evidence="3" id="KW-1185">Reference proteome</keyword>
<dbReference type="Proteomes" id="UP000705983">
    <property type="component" value="Unassembled WGS sequence"/>
</dbReference>
<keyword evidence="1" id="KW-0472">Membrane</keyword>
<evidence type="ECO:0000313" key="2">
    <source>
        <dbReference type="EMBL" id="MBM9432897.1"/>
    </source>
</evidence>